<dbReference type="GO" id="GO:0033877">
    <property type="term" value="F:succinyl-CoA:(R)-benzylsuccinate CoA-transferase activity"/>
    <property type="evidence" value="ECO:0007669"/>
    <property type="project" value="UniProtKB-EC"/>
</dbReference>
<dbReference type="PANTHER" id="PTHR48207:SF3">
    <property type="entry name" value="SUCCINATE--HYDROXYMETHYLGLUTARATE COA-TRANSFERASE"/>
    <property type="match status" value="1"/>
</dbReference>
<sequence>MTTPLHGLKVIELARILAGLWIGQTLADLGADVLKIESPEGDDTRKWGPPFIERDGDNTAAYLHAANRGKDSIALDFWDAGDRAKLLYLIRDADVLIEDFKVGGLKKFGVDYDSVIQINPELDYASVTGLGQDGPNSHRAGYDFYTGYERDHGPDGRPPG</sequence>
<evidence type="ECO:0000313" key="3">
    <source>
        <dbReference type="EMBL" id="CUH41913.1"/>
    </source>
</evidence>
<dbReference type="InterPro" id="IPR003673">
    <property type="entry name" value="CoA-Trfase_fam_III"/>
</dbReference>
<dbReference type="InterPro" id="IPR050483">
    <property type="entry name" value="CoA-transferase_III_domain"/>
</dbReference>
<name>A0A0P1EIV9_9RHOB</name>
<feature type="compositionally biased region" description="Basic and acidic residues" evidence="2">
    <location>
        <begin position="148"/>
        <end position="160"/>
    </location>
</feature>
<keyword evidence="4" id="KW-1185">Reference proteome</keyword>
<accession>A0A0P1EIV9</accession>
<dbReference type="SUPFAM" id="SSF89796">
    <property type="entry name" value="CoA-transferase family III (CaiB/BaiF)"/>
    <property type="match status" value="1"/>
</dbReference>
<feature type="region of interest" description="Disordered" evidence="2">
    <location>
        <begin position="141"/>
        <end position="160"/>
    </location>
</feature>
<evidence type="ECO:0000256" key="1">
    <source>
        <dbReference type="ARBA" id="ARBA00022679"/>
    </source>
</evidence>
<organism evidence="3 4">
    <name type="scientific">Ruegeria atlantica</name>
    <dbReference type="NCBI Taxonomy" id="81569"/>
    <lineage>
        <taxon>Bacteria</taxon>
        <taxon>Pseudomonadati</taxon>
        <taxon>Pseudomonadota</taxon>
        <taxon>Alphaproteobacteria</taxon>
        <taxon>Rhodobacterales</taxon>
        <taxon>Roseobacteraceae</taxon>
        <taxon>Ruegeria</taxon>
    </lineage>
</organism>
<proteinExistence type="predicted"/>
<dbReference type="EC" id="2.8.3.15" evidence="3"/>
<dbReference type="AlphaFoldDB" id="A0A0P1EIV9"/>
<dbReference type="Proteomes" id="UP000050786">
    <property type="component" value="Unassembled WGS sequence"/>
</dbReference>
<gene>
    <name evidence="3" type="primary">bbsF_2</name>
    <name evidence="3" type="ORF">RUM4293_00797</name>
</gene>
<dbReference type="Pfam" id="PF02515">
    <property type="entry name" value="CoA_transf_3"/>
    <property type="match status" value="1"/>
</dbReference>
<keyword evidence="1 3" id="KW-0808">Transferase</keyword>
<reference evidence="4" key="1">
    <citation type="submission" date="2015-09" db="EMBL/GenBank/DDBJ databases">
        <authorList>
            <person name="Rodrigo-Torres L."/>
            <person name="Arahal D.R."/>
        </authorList>
    </citation>
    <scope>NUCLEOTIDE SEQUENCE [LARGE SCALE GENOMIC DNA]</scope>
    <source>
        <strain evidence="4">CECT 4293</strain>
    </source>
</reference>
<dbReference type="InterPro" id="IPR023606">
    <property type="entry name" value="CoA-Trfase_III_dom_1_sf"/>
</dbReference>
<protein>
    <submittedName>
        <fullName evidence="3">Succinyl-CoA:(R)-benzylsuccinate CoA-transferase subunit BbsF</fullName>
        <ecNumber evidence="3">2.8.3.15</ecNumber>
    </submittedName>
</protein>
<evidence type="ECO:0000313" key="4">
    <source>
        <dbReference type="Proteomes" id="UP000050786"/>
    </source>
</evidence>
<dbReference type="Gene3D" id="3.40.50.10540">
    <property type="entry name" value="Crotonobetainyl-coa:carnitine coa-transferase, domain 1"/>
    <property type="match status" value="1"/>
</dbReference>
<evidence type="ECO:0000256" key="2">
    <source>
        <dbReference type="SAM" id="MobiDB-lite"/>
    </source>
</evidence>
<dbReference type="PANTHER" id="PTHR48207">
    <property type="entry name" value="SUCCINATE--HYDROXYMETHYLGLUTARATE COA-TRANSFERASE"/>
    <property type="match status" value="1"/>
</dbReference>
<dbReference type="EMBL" id="CYPS01000010">
    <property type="protein sequence ID" value="CUH41913.1"/>
    <property type="molecule type" value="Genomic_DNA"/>
</dbReference>